<dbReference type="InterPro" id="IPR005828">
    <property type="entry name" value="MFS_sugar_transport-like"/>
</dbReference>
<feature type="transmembrane region" description="Helical" evidence="8">
    <location>
        <begin position="87"/>
        <end position="112"/>
    </location>
</feature>
<dbReference type="InterPro" id="IPR036259">
    <property type="entry name" value="MFS_trans_sf"/>
</dbReference>
<keyword evidence="11" id="KW-1185">Reference proteome</keyword>
<dbReference type="PRINTS" id="PR00171">
    <property type="entry name" value="SUGRTRNSPORT"/>
</dbReference>
<dbReference type="AlphaFoldDB" id="A0A8H7VLK8"/>
<dbReference type="GO" id="GO:0016020">
    <property type="term" value="C:membrane"/>
    <property type="evidence" value="ECO:0007669"/>
    <property type="project" value="UniProtKB-SubCell"/>
</dbReference>
<dbReference type="PROSITE" id="PS00217">
    <property type="entry name" value="SUGAR_TRANSPORT_2"/>
    <property type="match status" value="1"/>
</dbReference>
<feature type="transmembrane region" description="Helical" evidence="8">
    <location>
        <begin position="369"/>
        <end position="390"/>
    </location>
</feature>
<dbReference type="InterPro" id="IPR050360">
    <property type="entry name" value="MFS_Sugar_Transporters"/>
</dbReference>
<dbReference type="OrthoDB" id="6612291at2759"/>
<name>A0A8H7VLK8_9FUNG</name>
<comment type="similarity">
    <text evidence="2 7">Belongs to the major facilitator superfamily. Sugar transporter (TC 2.A.1.1) family.</text>
</comment>
<feature type="transmembrane region" description="Helical" evidence="8">
    <location>
        <begin position="118"/>
        <end position="141"/>
    </location>
</feature>
<proteinExistence type="inferred from homology"/>
<feature type="transmembrane region" description="Helical" evidence="8">
    <location>
        <begin position="54"/>
        <end position="75"/>
    </location>
</feature>
<dbReference type="SUPFAM" id="SSF103473">
    <property type="entry name" value="MFS general substrate transporter"/>
    <property type="match status" value="1"/>
</dbReference>
<keyword evidence="5 8" id="KW-1133">Transmembrane helix</keyword>
<evidence type="ECO:0000256" key="1">
    <source>
        <dbReference type="ARBA" id="ARBA00004141"/>
    </source>
</evidence>
<evidence type="ECO:0000256" key="7">
    <source>
        <dbReference type="RuleBase" id="RU003346"/>
    </source>
</evidence>
<dbReference type="InterPro" id="IPR020846">
    <property type="entry name" value="MFS_dom"/>
</dbReference>
<evidence type="ECO:0000256" key="5">
    <source>
        <dbReference type="ARBA" id="ARBA00022989"/>
    </source>
</evidence>
<feature type="transmembrane region" description="Helical" evidence="8">
    <location>
        <begin position="305"/>
        <end position="328"/>
    </location>
</feature>
<evidence type="ECO:0000256" key="4">
    <source>
        <dbReference type="ARBA" id="ARBA00022692"/>
    </source>
</evidence>
<feature type="domain" description="Major facilitator superfamily (MFS) profile" evidence="9">
    <location>
        <begin position="13"/>
        <end position="467"/>
    </location>
</feature>
<keyword evidence="4 8" id="KW-0812">Transmembrane</keyword>
<feature type="transmembrane region" description="Helical" evidence="8">
    <location>
        <begin position="12"/>
        <end position="34"/>
    </location>
</feature>
<evidence type="ECO:0000313" key="11">
    <source>
        <dbReference type="Proteomes" id="UP000646827"/>
    </source>
</evidence>
<organism evidence="10 11">
    <name type="scientific">Circinella minor</name>
    <dbReference type="NCBI Taxonomy" id="1195481"/>
    <lineage>
        <taxon>Eukaryota</taxon>
        <taxon>Fungi</taxon>
        <taxon>Fungi incertae sedis</taxon>
        <taxon>Mucoromycota</taxon>
        <taxon>Mucoromycotina</taxon>
        <taxon>Mucoromycetes</taxon>
        <taxon>Mucorales</taxon>
        <taxon>Lichtheimiaceae</taxon>
        <taxon>Circinella</taxon>
    </lineage>
</organism>
<protein>
    <recommendedName>
        <fullName evidence="9">Major facilitator superfamily (MFS) profile domain-containing protein</fullName>
    </recommendedName>
</protein>
<feature type="transmembrane region" description="Helical" evidence="8">
    <location>
        <begin position="153"/>
        <end position="172"/>
    </location>
</feature>
<evidence type="ECO:0000256" key="8">
    <source>
        <dbReference type="SAM" id="Phobius"/>
    </source>
</evidence>
<sequence>MVMTRKRFNTYCYGICAALCMFINGFDASVFNNLQGISRFMEDMDLHQNAIEDQNLIGAVTSSYMAATIVAGLFISPFITHYLGRRASIFSGCIVVIVASLIQIIFCFINNISFTNLAFIGGRIVLGIGQGIALPAGPVFMSEITPPQIRGRMLSFWQMMYSVGALVTSYSALGLQRSDYLGDWQWKTITLIQAVIPLICAVCIFLCPESPRWLVQKGKDDKARRAIARVREPEEVELELQEIKAAIDWEEKNTSNSLKDLWVDKSILRRLILGMVINFGQQITGQSMMNNYSTKVYSSVFTDDSTILLINALNYTFGILFTLTCTFLSDRMGRTTMLVIAGIGQGVMLLIAATVYVTTPNILADDGTISKTTGVGAALVLSLFLFTFFYKPGWGATVWIYSSEIFPMSVRGTAVSICTNTQNVSNLVMAQAFPPMFIAMGFYALYVWMGVNFVLAVIVWRFYPETKVTNYSFFIFLKGVPLEEMDQLFGGADKVAVVHQDHKDDFSYKDEKTA</sequence>
<dbReference type="Proteomes" id="UP000646827">
    <property type="component" value="Unassembled WGS sequence"/>
</dbReference>
<dbReference type="FunFam" id="1.20.1250.20:FF:000134">
    <property type="entry name" value="MFS sugar transporter protein"/>
    <property type="match status" value="1"/>
</dbReference>
<dbReference type="Pfam" id="PF00083">
    <property type="entry name" value="Sugar_tr"/>
    <property type="match status" value="1"/>
</dbReference>
<dbReference type="PANTHER" id="PTHR48022:SF46">
    <property type="entry name" value="SUGAR TRANSPORTER, PUTATIVE (AFU_ORTHOLOGUE AFUA_1G11830)-RELATED"/>
    <property type="match status" value="1"/>
</dbReference>
<comment type="subcellular location">
    <subcellularLocation>
        <location evidence="1">Membrane</location>
        <topology evidence="1">Multi-pass membrane protein</topology>
    </subcellularLocation>
</comment>
<dbReference type="InterPro" id="IPR003663">
    <property type="entry name" value="Sugar/inositol_transpt"/>
</dbReference>
<keyword evidence="6 8" id="KW-0472">Membrane</keyword>
<gene>
    <name evidence="10" type="ORF">INT45_008425</name>
</gene>
<dbReference type="InterPro" id="IPR005829">
    <property type="entry name" value="Sugar_transporter_CS"/>
</dbReference>
<dbReference type="PROSITE" id="PS50850">
    <property type="entry name" value="MFS"/>
    <property type="match status" value="1"/>
</dbReference>
<feature type="transmembrane region" description="Helical" evidence="8">
    <location>
        <begin position="184"/>
        <end position="207"/>
    </location>
</feature>
<evidence type="ECO:0000256" key="3">
    <source>
        <dbReference type="ARBA" id="ARBA00022448"/>
    </source>
</evidence>
<dbReference type="EMBL" id="JAEPRB010000009">
    <property type="protein sequence ID" value="KAG2227181.1"/>
    <property type="molecule type" value="Genomic_DNA"/>
</dbReference>
<dbReference type="Gene3D" id="1.20.1250.20">
    <property type="entry name" value="MFS general substrate transporter like domains"/>
    <property type="match status" value="1"/>
</dbReference>
<evidence type="ECO:0000313" key="10">
    <source>
        <dbReference type="EMBL" id="KAG2227181.1"/>
    </source>
</evidence>
<evidence type="ECO:0000256" key="2">
    <source>
        <dbReference type="ARBA" id="ARBA00010992"/>
    </source>
</evidence>
<feature type="transmembrane region" description="Helical" evidence="8">
    <location>
        <begin position="437"/>
        <end position="463"/>
    </location>
</feature>
<keyword evidence="3 7" id="KW-0813">Transport</keyword>
<evidence type="ECO:0000256" key="6">
    <source>
        <dbReference type="ARBA" id="ARBA00023136"/>
    </source>
</evidence>
<reference evidence="10 11" key="1">
    <citation type="submission" date="2020-12" db="EMBL/GenBank/DDBJ databases">
        <title>Metabolic potential, ecology and presence of endohyphal bacteria is reflected in genomic diversity of Mucoromycotina.</title>
        <authorList>
            <person name="Muszewska A."/>
            <person name="Okrasinska A."/>
            <person name="Steczkiewicz K."/>
            <person name="Drgas O."/>
            <person name="Orlowska M."/>
            <person name="Perlinska-Lenart U."/>
            <person name="Aleksandrzak-Piekarczyk T."/>
            <person name="Szatraj K."/>
            <person name="Zielenkiewicz U."/>
            <person name="Pilsyk S."/>
            <person name="Malc E."/>
            <person name="Mieczkowski P."/>
            <person name="Kruszewska J.S."/>
            <person name="Biernat P."/>
            <person name="Pawlowska J."/>
        </authorList>
    </citation>
    <scope>NUCLEOTIDE SEQUENCE [LARGE SCALE GENOMIC DNA]</scope>
    <source>
        <strain evidence="10 11">CBS 142.35</strain>
    </source>
</reference>
<dbReference type="NCBIfam" id="TIGR00879">
    <property type="entry name" value="SP"/>
    <property type="match status" value="1"/>
</dbReference>
<accession>A0A8H7VLK8</accession>
<comment type="caution">
    <text evidence="10">The sequence shown here is derived from an EMBL/GenBank/DDBJ whole genome shotgun (WGS) entry which is preliminary data.</text>
</comment>
<evidence type="ECO:0000259" key="9">
    <source>
        <dbReference type="PROSITE" id="PS50850"/>
    </source>
</evidence>
<feature type="transmembrane region" description="Helical" evidence="8">
    <location>
        <begin position="335"/>
        <end position="357"/>
    </location>
</feature>
<dbReference type="PANTHER" id="PTHR48022">
    <property type="entry name" value="PLASTIDIC GLUCOSE TRANSPORTER 4"/>
    <property type="match status" value="1"/>
</dbReference>
<dbReference type="GO" id="GO:0005351">
    <property type="term" value="F:carbohydrate:proton symporter activity"/>
    <property type="evidence" value="ECO:0007669"/>
    <property type="project" value="TreeGrafter"/>
</dbReference>